<dbReference type="SUPFAM" id="SSF53474">
    <property type="entry name" value="alpha/beta-Hydrolases"/>
    <property type="match status" value="1"/>
</dbReference>
<organism evidence="2 3">
    <name type="scientific">Haloechinothrix alba</name>
    <dbReference type="NCBI Taxonomy" id="664784"/>
    <lineage>
        <taxon>Bacteria</taxon>
        <taxon>Bacillati</taxon>
        <taxon>Actinomycetota</taxon>
        <taxon>Actinomycetes</taxon>
        <taxon>Pseudonocardiales</taxon>
        <taxon>Pseudonocardiaceae</taxon>
        <taxon>Haloechinothrix</taxon>
    </lineage>
</organism>
<feature type="signal peptide" evidence="1">
    <location>
        <begin position="1"/>
        <end position="33"/>
    </location>
</feature>
<dbReference type="EMBL" id="FZNW01000005">
    <property type="protein sequence ID" value="SNR43273.1"/>
    <property type="molecule type" value="Genomic_DNA"/>
</dbReference>
<dbReference type="Proteomes" id="UP000198348">
    <property type="component" value="Unassembled WGS sequence"/>
</dbReference>
<keyword evidence="1" id="KW-0732">Signal</keyword>
<evidence type="ECO:0000313" key="2">
    <source>
        <dbReference type="EMBL" id="SNR43273.1"/>
    </source>
</evidence>
<evidence type="ECO:0000256" key="1">
    <source>
        <dbReference type="SAM" id="SignalP"/>
    </source>
</evidence>
<evidence type="ECO:0008006" key="4">
    <source>
        <dbReference type="Google" id="ProtNLM"/>
    </source>
</evidence>
<reference evidence="2 3" key="1">
    <citation type="submission" date="2017-06" db="EMBL/GenBank/DDBJ databases">
        <authorList>
            <person name="Kim H.J."/>
            <person name="Triplett B.A."/>
        </authorList>
    </citation>
    <scope>NUCLEOTIDE SEQUENCE [LARGE SCALE GENOMIC DNA]</scope>
    <source>
        <strain evidence="2 3">DSM 45207</strain>
    </source>
</reference>
<dbReference type="Gene3D" id="3.40.50.1820">
    <property type="entry name" value="alpha/beta hydrolase"/>
    <property type="match status" value="1"/>
</dbReference>
<name>A0A238WAP0_9PSEU</name>
<accession>A0A238WAP0</accession>
<gene>
    <name evidence="2" type="ORF">SAMN06265360_105268</name>
</gene>
<evidence type="ECO:0000313" key="3">
    <source>
        <dbReference type="Proteomes" id="UP000198348"/>
    </source>
</evidence>
<feature type="chain" id="PRO_5012941025" description="Alpha/beta hydrolase family protein" evidence="1">
    <location>
        <begin position="34"/>
        <end position="144"/>
    </location>
</feature>
<proteinExistence type="predicted"/>
<sequence length="144" mass="15623">MGDNRRRRSWRQLACFALAIVFSAGLSTAPAIAESDSGERECQDVTVPVALSAGTPKNQHIFGRLCVPAGQSPDTIQVLVHGITYTHEYWHFPDPSEGTARYDYSMAANDAGYATLAIDRIGSGRSSHPLSTLIDIDTNAYTVH</sequence>
<protein>
    <recommendedName>
        <fullName evidence="4">Alpha/beta hydrolase family protein</fullName>
    </recommendedName>
</protein>
<dbReference type="AlphaFoldDB" id="A0A238WAP0"/>
<dbReference type="InterPro" id="IPR029058">
    <property type="entry name" value="AB_hydrolase_fold"/>
</dbReference>
<keyword evidence="3" id="KW-1185">Reference proteome</keyword>
<dbReference type="RefSeq" id="WP_089300570.1">
    <property type="nucleotide sequence ID" value="NZ_FZNW01000005.1"/>
</dbReference>
<dbReference type="OrthoDB" id="5524362at2"/>